<dbReference type="Proteomes" id="UP000035540">
    <property type="component" value="Chromosome"/>
</dbReference>
<keyword evidence="1" id="KW-1133">Transmembrane helix</keyword>
<keyword evidence="1" id="KW-0472">Membrane</keyword>
<reference evidence="3" key="2">
    <citation type="submission" date="2015-05" db="EMBL/GenBank/DDBJ databases">
        <title>Complete genome sequence of Corynebacterium testudinoris DSM 44614, recovered from necrotic lesions in the mouth of a tortoise.</title>
        <authorList>
            <person name="Ruckert C."/>
            <person name="Albersmeier A."/>
            <person name="Winkler A."/>
            <person name="Tauch A."/>
        </authorList>
    </citation>
    <scope>NUCLEOTIDE SEQUENCE [LARGE SCALE GENOMIC DNA]</scope>
    <source>
        <strain evidence="3">DSM 44614</strain>
    </source>
</reference>
<dbReference type="AlphaFoldDB" id="A0A0G3H2U5"/>
<dbReference type="STRING" id="136857.CTEST_01235"/>
<feature type="transmembrane region" description="Helical" evidence="1">
    <location>
        <begin position="105"/>
        <end position="127"/>
    </location>
</feature>
<evidence type="ECO:0000313" key="2">
    <source>
        <dbReference type="EMBL" id="AKK07709.1"/>
    </source>
</evidence>
<keyword evidence="1" id="KW-0812">Transmembrane</keyword>
<sequence length="167" mass="17792">MSNKGLFTDGPQDFNPRVDSIPLSDVDSTRAGEGSIGDLVSNATAQMSSLFRAELELAKTELAGEAKKGALGGGLFTVAGAIALYASFFFFFFLAALLSVWLAPWAAFLIVFLFMLALAAVLALVGWRKIKKIGPPKKTIDSVGELKNLVPGQATNKLEAKTRGMYS</sequence>
<dbReference type="InterPro" id="IPR009937">
    <property type="entry name" value="Phage_holin_3_6"/>
</dbReference>
<dbReference type="Pfam" id="PF07332">
    <property type="entry name" value="Phage_holin_3_6"/>
    <property type="match status" value="1"/>
</dbReference>
<keyword evidence="3" id="KW-1185">Reference proteome</keyword>
<protein>
    <submittedName>
        <fullName evidence="2">Putative DUF1469 family protein</fullName>
    </submittedName>
</protein>
<evidence type="ECO:0000256" key="1">
    <source>
        <dbReference type="SAM" id="Phobius"/>
    </source>
</evidence>
<reference evidence="2 3" key="1">
    <citation type="journal article" date="2015" name="Genome Announc.">
        <title>Complete Genome Sequence of the Type Strain Corynebacterium testudinoris DSM 44614, Recovered from Necrotic Lesions in the Mouth of a Tortoise.</title>
        <authorList>
            <person name="Ruckert C."/>
            <person name="Kriete M."/>
            <person name="Jaenicke S."/>
            <person name="Winkler A."/>
            <person name="Tauch A."/>
        </authorList>
    </citation>
    <scope>NUCLEOTIDE SEQUENCE [LARGE SCALE GENOMIC DNA]</scope>
    <source>
        <strain evidence="2 3">DSM 44614</strain>
    </source>
</reference>
<accession>A0A0G3H2U5</accession>
<dbReference type="EMBL" id="CP011545">
    <property type="protein sequence ID" value="AKK07709.1"/>
    <property type="molecule type" value="Genomic_DNA"/>
</dbReference>
<name>A0A0G3H2U5_9CORY</name>
<organism evidence="2 3">
    <name type="scientific">Corynebacterium testudinoris</name>
    <dbReference type="NCBI Taxonomy" id="136857"/>
    <lineage>
        <taxon>Bacteria</taxon>
        <taxon>Bacillati</taxon>
        <taxon>Actinomycetota</taxon>
        <taxon>Actinomycetes</taxon>
        <taxon>Mycobacteriales</taxon>
        <taxon>Corynebacteriaceae</taxon>
        <taxon>Corynebacterium</taxon>
    </lineage>
</organism>
<evidence type="ECO:0000313" key="3">
    <source>
        <dbReference type="Proteomes" id="UP000035540"/>
    </source>
</evidence>
<dbReference type="PATRIC" id="fig|136857.5.peg.243"/>
<gene>
    <name evidence="2" type="ORF">CTEST_01235</name>
</gene>
<proteinExistence type="predicted"/>
<feature type="transmembrane region" description="Helical" evidence="1">
    <location>
        <begin position="75"/>
        <end position="99"/>
    </location>
</feature>
<dbReference type="OrthoDB" id="3828498at2"/>
<dbReference type="KEGG" id="cted:CTEST_01235"/>